<keyword evidence="4" id="KW-0547">Nucleotide-binding</keyword>
<keyword evidence="10" id="KW-0413">Isomerase</keyword>
<dbReference type="SMART" id="SM00487">
    <property type="entry name" value="DEXDc"/>
    <property type="match status" value="1"/>
</dbReference>
<keyword evidence="2" id="KW-0235">DNA replication</keyword>
<evidence type="ECO:0000256" key="4">
    <source>
        <dbReference type="ARBA" id="ARBA00022741"/>
    </source>
</evidence>
<evidence type="ECO:0000256" key="5">
    <source>
        <dbReference type="ARBA" id="ARBA00022801"/>
    </source>
</evidence>
<feature type="domain" description="Helicase ATP-binding" evidence="13">
    <location>
        <begin position="214"/>
        <end position="370"/>
    </location>
</feature>
<evidence type="ECO:0000256" key="7">
    <source>
        <dbReference type="ARBA" id="ARBA00022833"/>
    </source>
</evidence>
<dbReference type="Gene3D" id="3.40.1440.60">
    <property type="entry name" value="PriA, 3(prime) DNA-binding domain"/>
    <property type="match status" value="1"/>
</dbReference>
<dbReference type="Proteomes" id="UP000460257">
    <property type="component" value="Unassembled WGS sequence"/>
</dbReference>
<evidence type="ECO:0000256" key="2">
    <source>
        <dbReference type="ARBA" id="ARBA00022705"/>
    </source>
</evidence>
<keyword evidence="9" id="KW-0238">DNA-binding</keyword>
<gene>
    <name evidence="14" type="ORF">FRC54_11055</name>
</gene>
<sequence length="370" mass="41279">MFAQVYVNLGVTKLDHPFTYGIPKELEDAVKPGSRVVVPMHGRKLRGFVITVEDECTIDKDKVKDIVSAEAPKSGEGEMFALAGFIRERYGGTLGQALSVVFPSTANAAVKTYKVVRRTGDIDSALTELLSKKRHSKYAEKLFSILQKNEIFLWDDLRQDYDIPSDVIRKAEKQGLVSVEKRTHLRNPFENMKGLTQERPQISLNEDQRAVLDDFLKNKPKVSLIHGVTGSGKTLLYIAMIEQVLKEKKQAIVLIPEIALTLQNILRFYRFFGDKVSYVNSRMNASLKNEQLERARAGEVSVMIGPRSALFTPFKNLGLIIVDEEHETSYVSGKPPRYHAVEAAVERGRLCGAQVVLGSATPSVSSTPMP</sequence>
<evidence type="ECO:0000259" key="13">
    <source>
        <dbReference type="PROSITE" id="PS51192"/>
    </source>
</evidence>
<dbReference type="InterPro" id="IPR014001">
    <property type="entry name" value="Helicase_ATP-bd"/>
</dbReference>
<comment type="catalytic activity">
    <reaction evidence="12">
        <text>ATP + H2O = ADP + phosphate + H(+)</text>
        <dbReference type="Rhea" id="RHEA:13065"/>
        <dbReference type="ChEBI" id="CHEBI:15377"/>
        <dbReference type="ChEBI" id="CHEBI:15378"/>
        <dbReference type="ChEBI" id="CHEBI:30616"/>
        <dbReference type="ChEBI" id="CHEBI:43474"/>
        <dbReference type="ChEBI" id="CHEBI:456216"/>
        <dbReference type="EC" id="5.6.2.4"/>
    </reaction>
</comment>
<keyword evidence="6 14" id="KW-0347">Helicase</keyword>
<organism evidence="14 15">
    <name type="scientific">Candidatus Weimeria bifida</name>
    <dbReference type="NCBI Taxonomy" id="2599074"/>
    <lineage>
        <taxon>Bacteria</taxon>
        <taxon>Bacillati</taxon>
        <taxon>Bacillota</taxon>
        <taxon>Clostridia</taxon>
        <taxon>Lachnospirales</taxon>
        <taxon>Lachnospiraceae</taxon>
        <taxon>Candidatus Weimeria</taxon>
    </lineage>
</organism>
<keyword evidence="3" id="KW-0479">Metal-binding</keyword>
<protein>
    <recommendedName>
        <fullName evidence="11">DNA 3'-5' helicase</fullName>
        <ecNumber evidence="11">5.6.2.4</ecNumber>
    </recommendedName>
</protein>
<dbReference type="GO" id="GO:0005524">
    <property type="term" value="F:ATP binding"/>
    <property type="evidence" value="ECO:0007669"/>
    <property type="project" value="UniProtKB-KW"/>
</dbReference>
<dbReference type="GO" id="GO:0043138">
    <property type="term" value="F:3'-5' DNA helicase activity"/>
    <property type="evidence" value="ECO:0007669"/>
    <property type="project" value="UniProtKB-EC"/>
</dbReference>
<accession>A0A6N7J188</accession>
<dbReference type="InterPro" id="IPR027417">
    <property type="entry name" value="P-loop_NTPase"/>
</dbReference>
<dbReference type="Pfam" id="PF00270">
    <property type="entry name" value="DEAD"/>
    <property type="match status" value="1"/>
</dbReference>
<dbReference type="GO" id="GO:1990077">
    <property type="term" value="C:primosome complex"/>
    <property type="evidence" value="ECO:0007669"/>
    <property type="project" value="UniProtKB-KW"/>
</dbReference>
<keyword evidence="5" id="KW-0378">Hydrolase</keyword>
<proteinExistence type="predicted"/>
<evidence type="ECO:0000313" key="14">
    <source>
        <dbReference type="EMBL" id="MQN02396.1"/>
    </source>
</evidence>
<dbReference type="GO" id="GO:0006302">
    <property type="term" value="P:double-strand break repair"/>
    <property type="evidence" value="ECO:0007669"/>
    <property type="project" value="TreeGrafter"/>
</dbReference>
<dbReference type="AlphaFoldDB" id="A0A6N7J188"/>
<keyword evidence="8" id="KW-0067">ATP-binding</keyword>
<evidence type="ECO:0000256" key="12">
    <source>
        <dbReference type="ARBA" id="ARBA00048988"/>
    </source>
</evidence>
<dbReference type="GO" id="GO:0003677">
    <property type="term" value="F:DNA binding"/>
    <property type="evidence" value="ECO:0007669"/>
    <property type="project" value="UniProtKB-KW"/>
</dbReference>
<dbReference type="GO" id="GO:0016787">
    <property type="term" value="F:hydrolase activity"/>
    <property type="evidence" value="ECO:0007669"/>
    <property type="project" value="UniProtKB-KW"/>
</dbReference>
<dbReference type="InterPro" id="IPR041222">
    <property type="entry name" value="PriA_3primeBD"/>
</dbReference>
<evidence type="ECO:0000256" key="9">
    <source>
        <dbReference type="ARBA" id="ARBA00023125"/>
    </source>
</evidence>
<evidence type="ECO:0000256" key="8">
    <source>
        <dbReference type="ARBA" id="ARBA00022840"/>
    </source>
</evidence>
<dbReference type="GO" id="GO:0046872">
    <property type="term" value="F:metal ion binding"/>
    <property type="evidence" value="ECO:0007669"/>
    <property type="project" value="UniProtKB-KW"/>
</dbReference>
<evidence type="ECO:0000256" key="1">
    <source>
        <dbReference type="ARBA" id="ARBA00022515"/>
    </source>
</evidence>
<evidence type="ECO:0000256" key="3">
    <source>
        <dbReference type="ARBA" id="ARBA00022723"/>
    </source>
</evidence>
<dbReference type="PROSITE" id="PS51192">
    <property type="entry name" value="HELICASE_ATP_BIND_1"/>
    <property type="match status" value="1"/>
</dbReference>
<keyword evidence="7" id="KW-0862">Zinc</keyword>
<dbReference type="GO" id="GO:0006270">
    <property type="term" value="P:DNA replication initiation"/>
    <property type="evidence" value="ECO:0007669"/>
    <property type="project" value="TreeGrafter"/>
</dbReference>
<keyword evidence="15" id="KW-1185">Reference proteome</keyword>
<dbReference type="GO" id="GO:0006269">
    <property type="term" value="P:DNA replication, synthesis of primer"/>
    <property type="evidence" value="ECO:0007669"/>
    <property type="project" value="UniProtKB-KW"/>
</dbReference>
<evidence type="ECO:0000256" key="11">
    <source>
        <dbReference type="ARBA" id="ARBA00034808"/>
    </source>
</evidence>
<dbReference type="InterPro" id="IPR042115">
    <property type="entry name" value="PriA_3primeBD_sf"/>
</dbReference>
<dbReference type="PANTHER" id="PTHR30580:SF0">
    <property type="entry name" value="PRIMOSOMAL PROTEIN N"/>
    <property type="match status" value="1"/>
</dbReference>
<comment type="caution">
    <text evidence="14">The sequence shown here is derived from an EMBL/GenBank/DDBJ whole genome shotgun (WGS) entry which is preliminary data.</text>
</comment>
<dbReference type="Gene3D" id="3.40.50.300">
    <property type="entry name" value="P-loop containing nucleotide triphosphate hydrolases"/>
    <property type="match status" value="1"/>
</dbReference>
<dbReference type="PANTHER" id="PTHR30580">
    <property type="entry name" value="PRIMOSOMAL PROTEIN N"/>
    <property type="match status" value="1"/>
</dbReference>
<dbReference type="Pfam" id="PF17764">
    <property type="entry name" value="PriA_3primeBD"/>
    <property type="match status" value="1"/>
</dbReference>
<dbReference type="EC" id="5.6.2.4" evidence="11"/>
<dbReference type="SUPFAM" id="SSF52540">
    <property type="entry name" value="P-loop containing nucleoside triphosphate hydrolases"/>
    <property type="match status" value="1"/>
</dbReference>
<evidence type="ECO:0000256" key="10">
    <source>
        <dbReference type="ARBA" id="ARBA00023235"/>
    </source>
</evidence>
<dbReference type="GO" id="GO:0006310">
    <property type="term" value="P:DNA recombination"/>
    <property type="evidence" value="ECO:0007669"/>
    <property type="project" value="TreeGrafter"/>
</dbReference>
<evidence type="ECO:0000313" key="15">
    <source>
        <dbReference type="Proteomes" id="UP000460257"/>
    </source>
</evidence>
<reference evidence="14" key="1">
    <citation type="journal article" date="2020" name="Appl. Environ. Microbiol.">
        <title>Medium-Chain Fatty Acid Synthesis by 'Candidatus Weimeria bifida' gen. nov., sp. nov., and 'Candidatus Pseudoramibacter fermentans' sp. nov.</title>
        <authorList>
            <person name="Scarborough M.J."/>
            <person name="Myers K.S."/>
            <person name="Donohue T.J."/>
            <person name="Noguera D.R."/>
        </authorList>
    </citation>
    <scope>NUCLEOTIDE SEQUENCE</scope>
    <source>
        <strain evidence="14">LCO1.1</strain>
    </source>
</reference>
<dbReference type="InterPro" id="IPR011545">
    <property type="entry name" value="DEAD/DEAH_box_helicase_dom"/>
</dbReference>
<evidence type="ECO:0000256" key="6">
    <source>
        <dbReference type="ARBA" id="ARBA00022806"/>
    </source>
</evidence>
<keyword evidence="1" id="KW-0639">Primosome</keyword>
<name>A0A6N7J188_9FIRM</name>
<dbReference type="EMBL" id="VOGC01000010">
    <property type="protein sequence ID" value="MQN02396.1"/>
    <property type="molecule type" value="Genomic_DNA"/>
</dbReference>
<dbReference type="FunFam" id="3.40.50.300:FF:000489">
    <property type="entry name" value="Primosome assembly protein PriA"/>
    <property type="match status" value="1"/>
</dbReference>